<dbReference type="Pfam" id="PF08757">
    <property type="entry name" value="CotH"/>
    <property type="match status" value="2"/>
</dbReference>
<keyword evidence="2" id="KW-0472">Membrane</keyword>
<keyword evidence="2" id="KW-0812">Transmembrane</keyword>
<gene>
    <name evidence="3" type="ORF">EHE19_014630</name>
</gene>
<feature type="compositionally biased region" description="Polar residues" evidence="1">
    <location>
        <begin position="439"/>
        <end position="448"/>
    </location>
</feature>
<dbReference type="AlphaFoldDB" id="A0A7H1VL43"/>
<keyword evidence="2" id="KW-1133">Transmembrane helix</keyword>
<feature type="transmembrane region" description="Helical" evidence="2">
    <location>
        <begin position="843"/>
        <end position="861"/>
    </location>
</feature>
<proteinExistence type="predicted"/>
<dbReference type="EMBL" id="CP061336">
    <property type="protein sequence ID" value="QNU66105.1"/>
    <property type="molecule type" value="Genomic_DNA"/>
</dbReference>
<dbReference type="InterPro" id="IPR014867">
    <property type="entry name" value="Spore_coat_CotH_CotH2/3/7"/>
</dbReference>
<protein>
    <submittedName>
        <fullName evidence="3">CotH kinase family protein</fullName>
    </submittedName>
</protein>
<feature type="transmembrane region" description="Helical" evidence="2">
    <location>
        <begin position="7"/>
        <end position="28"/>
    </location>
</feature>
<feature type="compositionally biased region" description="Low complexity" evidence="1">
    <location>
        <begin position="449"/>
        <end position="460"/>
    </location>
</feature>
<evidence type="ECO:0000256" key="1">
    <source>
        <dbReference type="SAM" id="MobiDB-lite"/>
    </source>
</evidence>
<keyword evidence="3" id="KW-0418">Kinase</keyword>
<dbReference type="RefSeq" id="WP_190530336.1">
    <property type="nucleotide sequence ID" value="NZ_CP061336.1"/>
</dbReference>
<dbReference type="PANTHER" id="PTHR40050">
    <property type="entry name" value="INNER SPORE COAT PROTEIN H"/>
    <property type="match status" value="1"/>
</dbReference>
<feature type="region of interest" description="Disordered" evidence="1">
    <location>
        <begin position="214"/>
        <end position="405"/>
    </location>
</feature>
<evidence type="ECO:0000256" key="2">
    <source>
        <dbReference type="SAM" id="Phobius"/>
    </source>
</evidence>
<dbReference type="GO" id="GO:0016301">
    <property type="term" value="F:kinase activity"/>
    <property type="evidence" value="ECO:0007669"/>
    <property type="project" value="UniProtKB-KW"/>
</dbReference>
<sequence>MIQSKKINIITAIAVILAFSVSVAFVLISNMQLANTSIKTQAEYSSKLFGTDIISLEILADEKDWNEMLENAMSEQYIMADVIVNGNKFTNVGIRPKGNSSLTQVANSNSNRYSFRLQFNEYIKEQTCFGLESFVVNNMLGDNTYMKEYVSYELMQEIGVDSPYFGYADIKVNGEDWGLYLAVELYNDSFEQRVFGNTAGMLYNVKSMDMGGNKGAMPWQQGGNFPPMPNWNGEDNRPQMPNGEDNGNRPQMPNWEGEGDRPQMPNWNGEDNRPQMPNGEGNGNRPQMPNWEGEGDRPQMPNWNGEDNRPQMPNGEGNGNRPQMPNWEGEGDRPQMPNWEGEGDRPQMSNEEDKGDRPRMPNGESDNLQTPNVENKNNRPQMSQRFKRPNDASDDGISQQQNANPNMQNNMEQQIVPPSNSQSNMERQPIFSINSIDNREQQTVQQKESNSNSDNNSSNNTDRPVFPNQMDGGMGDRNKAFGGKGGRGSSGGSLEYIDDNTESYGAIFNNVVGKGTKNDFQRVITALKALSEGKDLEEYFDVDQILRYLAAHTIVVNLDSYSSTMAQNYYLYESEGKLTILPWDYNLAWGGFQSGNASSVINFPIDTPVKDVEMSSRPLIKKLFENSEYLERYHEYLQQLIDEYFANGKFESKLNSLDSLISDYVKNDSTAFCTFDEYKKAVSAFITLGNLRAQSVQGQLDGTIPSTTAEQSANADKLISSGDLKLSDLGSMMGGKGFGDFPNRMGEQNQNAPFGGPEGMINGLDNELFVEAMGIIMQANGKVTDEVKENLLSIGLTLEQVEQLSTMSANPFGGMERGRQPRNDMNVFGAGAPVGQRTSANNIILIGALSIILIAAIIFAAKMKRNY</sequence>
<dbReference type="KEGG" id="rher:EHE19_014630"/>
<name>A0A7H1VL43_9FIRM</name>
<dbReference type="PANTHER" id="PTHR40050:SF1">
    <property type="entry name" value="INNER SPORE COAT PROTEIN H"/>
    <property type="match status" value="1"/>
</dbReference>
<evidence type="ECO:0000313" key="3">
    <source>
        <dbReference type="EMBL" id="QNU66105.1"/>
    </source>
</evidence>
<dbReference type="Proteomes" id="UP000306409">
    <property type="component" value="Chromosome"/>
</dbReference>
<keyword evidence="4" id="KW-1185">Reference proteome</keyword>
<organism evidence="3 4">
    <name type="scientific">Ruminiclostridium herbifermentans</name>
    <dbReference type="NCBI Taxonomy" id="2488810"/>
    <lineage>
        <taxon>Bacteria</taxon>
        <taxon>Bacillati</taxon>
        <taxon>Bacillota</taxon>
        <taxon>Clostridia</taxon>
        <taxon>Eubacteriales</taxon>
        <taxon>Oscillospiraceae</taxon>
        <taxon>Ruminiclostridium</taxon>
    </lineage>
</organism>
<keyword evidence="3" id="KW-0808">Transferase</keyword>
<feature type="region of interest" description="Disordered" evidence="1">
    <location>
        <begin position="439"/>
        <end position="492"/>
    </location>
</feature>
<feature type="compositionally biased region" description="Polar residues" evidence="1">
    <location>
        <begin position="364"/>
        <end position="384"/>
    </location>
</feature>
<reference evidence="3 4" key="1">
    <citation type="submission" date="2020-09" db="EMBL/GenBank/DDBJ databases">
        <title>Characterization and genome sequencing of Ruminiclostridium sp. nov. MA18.</title>
        <authorList>
            <person name="Rettenmaier R."/>
            <person name="Kowollik M.-L."/>
            <person name="Liebl W."/>
            <person name="Zverlov V."/>
        </authorList>
    </citation>
    <scope>NUCLEOTIDE SEQUENCE [LARGE SCALE GENOMIC DNA]</scope>
    <source>
        <strain evidence="3 4">MA18</strain>
    </source>
</reference>
<accession>A0A7H1VL43</accession>
<evidence type="ECO:0000313" key="4">
    <source>
        <dbReference type="Proteomes" id="UP000306409"/>
    </source>
</evidence>
<feature type="compositionally biased region" description="Gly residues" evidence="1">
    <location>
        <begin position="482"/>
        <end position="491"/>
    </location>
</feature>